<dbReference type="STRING" id="1715989.NITINOP_3151"/>
<comment type="subunit">
    <text evidence="9">At low DSF concentrations, interacts with RpfF.</text>
</comment>
<dbReference type="EMBL" id="LN885086">
    <property type="protein sequence ID" value="CUQ68123.1"/>
    <property type="molecule type" value="Genomic_DNA"/>
</dbReference>
<dbReference type="SUPFAM" id="SSF47384">
    <property type="entry name" value="Homodimeric domain of signal transducing histidine kinase"/>
    <property type="match status" value="1"/>
</dbReference>
<evidence type="ECO:0000256" key="9">
    <source>
        <dbReference type="ARBA" id="ARBA00064003"/>
    </source>
</evidence>
<evidence type="ECO:0000256" key="10">
    <source>
        <dbReference type="ARBA" id="ARBA00068150"/>
    </source>
</evidence>
<reference evidence="16" key="1">
    <citation type="submission" date="2015-09" db="EMBL/GenBank/DDBJ databases">
        <authorList>
            <person name="Daims H."/>
        </authorList>
    </citation>
    <scope>NUCLEOTIDE SEQUENCE [LARGE SCALE GENOMIC DNA]</scope>
</reference>
<feature type="domain" description="PAS" evidence="14">
    <location>
        <begin position="25"/>
        <end position="61"/>
    </location>
</feature>
<evidence type="ECO:0000256" key="11">
    <source>
        <dbReference type="PROSITE-ProRule" id="PRU00169"/>
    </source>
</evidence>
<dbReference type="Pfam" id="PF13426">
    <property type="entry name" value="PAS_9"/>
    <property type="match status" value="1"/>
</dbReference>
<evidence type="ECO:0000313" key="16">
    <source>
        <dbReference type="Proteomes" id="UP000066284"/>
    </source>
</evidence>
<dbReference type="InterPro" id="IPR036097">
    <property type="entry name" value="HisK_dim/P_sf"/>
</dbReference>
<evidence type="ECO:0000256" key="6">
    <source>
        <dbReference type="ARBA" id="ARBA00022777"/>
    </source>
</evidence>
<dbReference type="SMART" id="SM00091">
    <property type="entry name" value="PAS"/>
    <property type="match status" value="2"/>
</dbReference>
<dbReference type="CDD" id="cd00082">
    <property type="entry name" value="HisKA"/>
    <property type="match status" value="1"/>
</dbReference>
<accession>A0A0S4L055</accession>
<dbReference type="SMART" id="SM00388">
    <property type="entry name" value="HisKA"/>
    <property type="match status" value="1"/>
</dbReference>
<evidence type="ECO:0000256" key="4">
    <source>
        <dbReference type="ARBA" id="ARBA00022679"/>
    </source>
</evidence>
<dbReference type="InterPro" id="IPR035965">
    <property type="entry name" value="PAS-like_dom_sf"/>
</dbReference>
<keyword evidence="8" id="KW-0902">Two-component regulatory system</keyword>
<dbReference type="FunFam" id="1.10.287.130:FF:000002">
    <property type="entry name" value="Two-component osmosensing histidine kinase"/>
    <property type="match status" value="1"/>
</dbReference>
<dbReference type="EC" id="2.7.13.3" evidence="2"/>
<dbReference type="Gene3D" id="1.10.287.130">
    <property type="match status" value="1"/>
</dbReference>
<keyword evidence="4 15" id="KW-0808">Transferase</keyword>
<dbReference type="CDD" id="cd16922">
    <property type="entry name" value="HATPase_EvgS-ArcB-TorS-like"/>
    <property type="match status" value="1"/>
</dbReference>
<evidence type="ECO:0000313" key="15">
    <source>
        <dbReference type="EMBL" id="CUQ68123.1"/>
    </source>
</evidence>
<dbReference type="SUPFAM" id="SSF55874">
    <property type="entry name" value="ATPase domain of HSP90 chaperone/DNA topoisomerase II/histidine kinase"/>
    <property type="match status" value="1"/>
</dbReference>
<name>A0A0S4L055_9BACT</name>
<dbReference type="AlphaFoldDB" id="A0A0S4L055"/>
<dbReference type="Gene3D" id="3.30.450.20">
    <property type="entry name" value="PAS domain"/>
    <property type="match status" value="1"/>
</dbReference>
<keyword evidence="5" id="KW-0547">Nucleotide-binding</keyword>
<dbReference type="PROSITE" id="PS50112">
    <property type="entry name" value="PAS"/>
    <property type="match status" value="1"/>
</dbReference>
<dbReference type="PROSITE" id="PS50110">
    <property type="entry name" value="RESPONSE_REGULATORY"/>
    <property type="match status" value="1"/>
</dbReference>
<dbReference type="InterPro" id="IPR036890">
    <property type="entry name" value="HATPase_C_sf"/>
</dbReference>
<dbReference type="PROSITE" id="PS50109">
    <property type="entry name" value="HIS_KIN"/>
    <property type="match status" value="1"/>
</dbReference>
<dbReference type="SMART" id="SM00387">
    <property type="entry name" value="HATPase_c"/>
    <property type="match status" value="1"/>
</dbReference>
<dbReference type="PANTHER" id="PTHR45339:SF1">
    <property type="entry name" value="HYBRID SIGNAL TRANSDUCTION HISTIDINE KINASE J"/>
    <property type="match status" value="1"/>
</dbReference>
<evidence type="ECO:0000256" key="3">
    <source>
        <dbReference type="ARBA" id="ARBA00022553"/>
    </source>
</evidence>
<organism evidence="15 16">
    <name type="scientific">Candidatus Nitrospira inopinata</name>
    <dbReference type="NCBI Taxonomy" id="1715989"/>
    <lineage>
        <taxon>Bacteria</taxon>
        <taxon>Pseudomonadati</taxon>
        <taxon>Nitrospirota</taxon>
        <taxon>Nitrospiria</taxon>
        <taxon>Nitrospirales</taxon>
        <taxon>Nitrospiraceae</taxon>
        <taxon>Nitrospira</taxon>
    </lineage>
</organism>
<dbReference type="Pfam" id="PF00512">
    <property type="entry name" value="HisKA"/>
    <property type="match status" value="1"/>
</dbReference>
<dbReference type="GO" id="GO:0005524">
    <property type="term" value="F:ATP binding"/>
    <property type="evidence" value="ECO:0007669"/>
    <property type="project" value="UniProtKB-KW"/>
</dbReference>
<dbReference type="Gene3D" id="3.40.50.2300">
    <property type="match status" value="1"/>
</dbReference>
<dbReference type="SUPFAM" id="SSF55785">
    <property type="entry name" value="PYP-like sensor domain (PAS domain)"/>
    <property type="match status" value="1"/>
</dbReference>
<evidence type="ECO:0000259" key="14">
    <source>
        <dbReference type="PROSITE" id="PS50112"/>
    </source>
</evidence>
<dbReference type="InterPro" id="IPR004358">
    <property type="entry name" value="Sig_transdc_His_kin-like_C"/>
</dbReference>
<dbReference type="InterPro" id="IPR001789">
    <property type="entry name" value="Sig_transdc_resp-reg_receiver"/>
</dbReference>
<keyword evidence="6 15" id="KW-0418">Kinase</keyword>
<dbReference type="PANTHER" id="PTHR45339">
    <property type="entry name" value="HYBRID SIGNAL TRANSDUCTION HISTIDINE KINASE J"/>
    <property type="match status" value="1"/>
</dbReference>
<dbReference type="Pfam" id="PF02518">
    <property type="entry name" value="HATPase_c"/>
    <property type="match status" value="1"/>
</dbReference>
<evidence type="ECO:0000259" key="12">
    <source>
        <dbReference type="PROSITE" id="PS50109"/>
    </source>
</evidence>
<evidence type="ECO:0000256" key="8">
    <source>
        <dbReference type="ARBA" id="ARBA00023012"/>
    </source>
</evidence>
<protein>
    <recommendedName>
        <fullName evidence="10">Sensory/regulatory protein RpfC</fullName>
        <ecNumber evidence="2">2.7.13.3</ecNumber>
    </recommendedName>
</protein>
<sequence>MTIPLPSTPFPDDLPHRPNITWLPTHHDLFLVMEASEDALFVTDQDGSILFLNPAARRLIGSNQNALGYNLHDLFHRVARHGEPSEACPLQVAVSSGQVTVLPPYRWTRPDGAALDLSATYWPRRKGMTVIGALAVMHNLTEQQEMQRDIQRVARLAEDAPNPIAEFDESGTMLYANTATIELMNAAGNHGDSILSIFPPQLEQIILSCLDGNQPNGRYEHALDHMVLAWTFFPIGDLRQVRAYGVDITASVALRKAKESAEESAKAKGLFLATMSHELRTPMNGVLGCTRLLQDTALTPQQQELIVTMQRSAEALLALVNDILDFSKIEAGKMTLEVADVDLRSLVKDVITLVSELARQKGLTLTSEVHENVPPLFRGDPVRLRQILLNLVGNAIKFTERGEVGITVGMDPASSPEAEHVVIRWTIQDTGIGMTKEQLDRLFQAYVQADASMTRRFGGTGLGLMICRQLVTMMGGTISVESEPGKGSTFTYTTNLLPAIQRTTPVSADIDSTIQTAASQLPRRILVVDDNEINQVVACKFLQKLGYQVEVARNGNDAIESLARANYDAVLMDCEMPVMDGYEAARCIRKKEAEQRSLRLPIIAMTGNVSVEDARQCKEAGMDEVVTKPVSLTSLRAALDHLLRTT</sequence>
<evidence type="ECO:0000256" key="1">
    <source>
        <dbReference type="ARBA" id="ARBA00000085"/>
    </source>
</evidence>
<proteinExistence type="predicted"/>
<dbReference type="OrthoDB" id="9762493at2"/>
<evidence type="ECO:0000256" key="7">
    <source>
        <dbReference type="ARBA" id="ARBA00022840"/>
    </source>
</evidence>
<evidence type="ECO:0000256" key="5">
    <source>
        <dbReference type="ARBA" id="ARBA00022741"/>
    </source>
</evidence>
<dbReference type="CDD" id="cd00130">
    <property type="entry name" value="PAS"/>
    <property type="match status" value="1"/>
</dbReference>
<keyword evidence="3 11" id="KW-0597">Phosphoprotein</keyword>
<evidence type="ECO:0000259" key="13">
    <source>
        <dbReference type="PROSITE" id="PS50110"/>
    </source>
</evidence>
<feature type="modified residue" description="4-aspartylphosphate" evidence="11">
    <location>
        <position position="573"/>
    </location>
</feature>
<dbReference type="SMART" id="SM00448">
    <property type="entry name" value="REC"/>
    <property type="match status" value="1"/>
</dbReference>
<dbReference type="Proteomes" id="UP000066284">
    <property type="component" value="Chromosome 1"/>
</dbReference>
<dbReference type="RefSeq" id="WP_062487198.1">
    <property type="nucleotide sequence ID" value="NZ_LN885086.1"/>
</dbReference>
<dbReference type="GO" id="GO:0000155">
    <property type="term" value="F:phosphorelay sensor kinase activity"/>
    <property type="evidence" value="ECO:0007669"/>
    <property type="project" value="InterPro"/>
</dbReference>
<gene>
    <name evidence="15" type="ORF">NITINOP_3151</name>
</gene>
<evidence type="ECO:0000256" key="2">
    <source>
        <dbReference type="ARBA" id="ARBA00012438"/>
    </source>
</evidence>
<dbReference type="InterPro" id="IPR005467">
    <property type="entry name" value="His_kinase_dom"/>
</dbReference>
<dbReference type="PRINTS" id="PR00344">
    <property type="entry name" value="BCTRLSENSOR"/>
</dbReference>
<keyword evidence="7" id="KW-0067">ATP-binding</keyword>
<dbReference type="FunFam" id="3.30.565.10:FF:000010">
    <property type="entry name" value="Sensor histidine kinase RcsC"/>
    <property type="match status" value="1"/>
</dbReference>
<dbReference type="Gene3D" id="3.30.565.10">
    <property type="entry name" value="Histidine kinase-like ATPase, C-terminal domain"/>
    <property type="match status" value="1"/>
</dbReference>
<dbReference type="InterPro" id="IPR003661">
    <property type="entry name" value="HisK_dim/P_dom"/>
</dbReference>
<feature type="domain" description="Histidine kinase" evidence="12">
    <location>
        <begin position="274"/>
        <end position="498"/>
    </location>
</feature>
<dbReference type="Pfam" id="PF00072">
    <property type="entry name" value="Response_reg"/>
    <property type="match status" value="1"/>
</dbReference>
<comment type="catalytic activity">
    <reaction evidence="1">
        <text>ATP + protein L-histidine = ADP + protein N-phospho-L-histidine.</text>
        <dbReference type="EC" id="2.7.13.3"/>
    </reaction>
</comment>
<feature type="domain" description="Response regulatory" evidence="13">
    <location>
        <begin position="524"/>
        <end position="643"/>
    </location>
</feature>
<dbReference type="KEGG" id="nio:NITINOP_3151"/>
<dbReference type="SUPFAM" id="SSF52172">
    <property type="entry name" value="CheY-like"/>
    <property type="match status" value="1"/>
</dbReference>
<dbReference type="InterPro" id="IPR011006">
    <property type="entry name" value="CheY-like_superfamily"/>
</dbReference>
<dbReference type="CDD" id="cd17546">
    <property type="entry name" value="REC_hyHK_CKI1_RcsC-like"/>
    <property type="match status" value="1"/>
</dbReference>
<dbReference type="InterPro" id="IPR003594">
    <property type="entry name" value="HATPase_dom"/>
</dbReference>
<dbReference type="InterPro" id="IPR000014">
    <property type="entry name" value="PAS"/>
</dbReference>
<dbReference type="NCBIfam" id="TIGR00229">
    <property type="entry name" value="sensory_box"/>
    <property type="match status" value="1"/>
</dbReference>
<keyword evidence="16" id="KW-1185">Reference proteome</keyword>